<evidence type="ECO:0000313" key="3">
    <source>
        <dbReference type="Proteomes" id="UP001187192"/>
    </source>
</evidence>
<organism evidence="2 3">
    <name type="scientific">Ficus carica</name>
    <name type="common">Common fig</name>
    <dbReference type="NCBI Taxonomy" id="3494"/>
    <lineage>
        <taxon>Eukaryota</taxon>
        <taxon>Viridiplantae</taxon>
        <taxon>Streptophyta</taxon>
        <taxon>Embryophyta</taxon>
        <taxon>Tracheophyta</taxon>
        <taxon>Spermatophyta</taxon>
        <taxon>Magnoliopsida</taxon>
        <taxon>eudicotyledons</taxon>
        <taxon>Gunneridae</taxon>
        <taxon>Pentapetalae</taxon>
        <taxon>rosids</taxon>
        <taxon>fabids</taxon>
        <taxon>Rosales</taxon>
        <taxon>Moraceae</taxon>
        <taxon>Ficeae</taxon>
        <taxon>Ficus</taxon>
    </lineage>
</organism>
<evidence type="ECO:0000313" key="2">
    <source>
        <dbReference type="EMBL" id="GMN23319.1"/>
    </source>
</evidence>
<proteinExistence type="predicted"/>
<dbReference type="EMBL" id="BTGU01000001">
    <property type="protein sequence ID" value="GMN23319.1"/>
    <property type="molecule type" value="Genomic_DNA"/>
</dbReference>
<accession>A0AA88D0B5</accession>
<sequence>MNVEEAPLNRTNISPTEIDNLYIDLQIDPDDEIAYEFDISDSDKEIDDRSEETDGDINSDYSE</sequence>
<dbReference type="AlphaFoldDB" id="A0AA88D0B5"/>
<feature type="compositionally biased region" description="Acidic residues" evidence="1">
    <location>
        <begin position="48"/>
        <end position="63"/>
    </location>
</feature>
<keyword evidence="3" id="KW-1185">Reference proteome</keyword>
<protein>
    <submittedName>
        <fullName evidence="2">Uncharacterized protein</fullName>
    </submittedName>
</protein>
<comment type="caution">
    <text evidence="2">The sequence shown here is derived from an EMBL/GenBank/DDBJ whole genome shotgun (WGS) entry which is preliminary data.</text>
</comment>
<gene>
    <name evidence="2" type="ORF">TIFTF001_000091</name>
</gene>
<dbReference type="Proteomes" id="UP001187192">
    <property type="component" value="Unassembled WGS sequence"/>
</dbReference>
<reference evidence="2" key="1">
    <citation type="submission" date="2023-07" db="EMBL/GenBank/DDBJ databases">
        <title>draft genome sequence of fig (Ficus carica).</title>
        <authorList>
            <person name="Takahashi T."/>
            <person name="Nishimura K."/>
        </authorList>
    </citation>
    <scope>NUCLEOTIDE SEQUENCE</scope>
</reference>
<evidence type="ECO:0000256" key="1">
    <source>
        <dbReference type="SAM" id="MobiDB-lite"/>
    </source>
</evidence>
<feature type="region of interest" description="Disordered" evidence="1">
    <location>
        <begin position="38"/>
        <end position="63"/>
    </location>
</feature>
<name>A0AA88D0B5_FICCA</name>